<organism evidence="3 4">
    <name type="scientific">Tissierella simiarum</name>
    <dbReference type="NCBI Taxonomy" id="2841534"/>
    <lineage>
        <taxon>Bacteria</taxon>
        <taxon>Bacillati</taxon>
        <taxon>Bacillota</taxon>
        <taxon>Tissierellia</taxon>
        <taxon>Tissierellales</taxon>
        <taxon>Tissierellaceae</taxon>
        <taxon>Tissierella</taxon>
    </lineage>
</organism>
<feature type="domain" description="Cas12f1-like TNB" evidence="2">
    <location>
        <begin position="27"/>
        <end position="77"/>
    </location>
</feature>
<accession>A0ABS6E8Z7</accession>
<dbReference type="EMBL" id="JAHLPM010000009">
    <property type="protein sequence ID" value="MBU5438699.1"/>
    <property type="molecule type" value="Genomic_DNA"/>
</dbReference>
<keyword evidence="1" id="KW-0238">DNA-binding</keyword>
<evidence type="ECO:0000313" key="3">
    <source>
        <dbReference type="EMBL" id="MBU5438699.1"/>
    </source>
</evidence>
<comment type="caution">
    <text evidence="3">The sequence shown here is derived from an EMBL/GenBank/DDBJ whole genome shotgun (WGS) entry which is preliminary data.</text>
</comment>
<dbReference type="RefSeq" id="WP_216519991.1">
    <property type="nucleotide sequence ID" value="NZ_JAHLPM010000009.1"/>
</dbReference>
<evidence type="ECO:0000256" key="1">
    <source>
        <dbReference type="ARBA" id="ARBA00023125"/>
    </source>
</evidence>
<name>A0ABS6E8Z7_9FIRM</name>
<dbReference type="InterPro" id="IPR010095">
    <property type="entry name" value="Cas12f1-like_TNB"/>
</dbReference>
<evidence type="ECO:0000259" key="2">
    <source>
        <dbReference type="Pfam" id="PF07282"/>
    </source>
</evidence>
<protein>
    <submittedName>
        <fullName evidence="3">Transposase</fullName>
    </submittedName>
</protein>
<keyword evidence="4" id="KW-1185">Reference proteome</keyword>
<reference evidence="3 4" key="1">
    <citation type="submission" date="2021-06" db="EMBL/GenBank/DDBJ databases">
        <authorList>
            <person name="Sun Q."/>
            <person name="Li D."/>
        </authorList>
    </citation>
    <scope>NUCLEOTIDE SEQUENCE [LARGE SCALE GENOMIC DNA]</scope>
    <source>
        <strain evidence="3 4">MSJ-40</strain>
    </source>
</reference>
<gene>
    <name evidence="3" type="ORF">KQI42_11795</name>
</gene>
<evidence type="ECO:0000313" key="4">
    <source>
        <dbReference type="Proteomes" id="UP000749471"/>
    </source>
</evidence>
<dbReference type="Pfam" id="PF07282">
    <property type="entry name" value="Cas12f1-like_TNB"/>
    <property type="match status" value="1"/>
</dbReference>
<proteinExistence type="predicted"/>
<sequence>MIITKSLNVSGMIKNKNLSKEISDVSWSEFTRQLEYKSDWYNKTYHKIGTFYPSSQHCNNCGYKNQETVSRNWICRSWVHSRFL</sequence>
<dbReference type="Proteomes" id="UP000749471">
    <property type="component" value="Unassembled WGS sequence"/>
</dbReference>